<dbReference type="InterPro" id="IPR000719">
    <property type="entry name" value="Prot_kinase_dom"/>
</dbReference>
<dbReference type="GO" id="GO:0016020">
    <property type="term" value="C:membrane"/>
    <property type="evidence" value="ECO:0007669"/>
    <property type="project" value="UniProtKB-SubCell"/>
</dbReference>
<evidence type="ECO:0000313" key="17">
    <source>
        <dbReference type="Proteomes" id="UP001445335"/>
    </source>
</evidence>
<gene>
    <name evidence="16" type="ORF">WJX81_001956</name>
</gene>
<dbReference type="Gene3D" id="1.10.510.10">
    <property type="entry name" value="Transferase(Phosphotransferase) domain 1"/>
    <property type="match status" value="1"/>
</dbReference>
<reference evidence="16 17" key="1">
    <citation type="journal article" date="2024" name="Nat. Commun.">
        <title>Phylogenomics reveals the evolutionary origins of lichenization in chlorophyte algae.</title>
        <authorList>
            <person name="Puginier C."/>
            <person name="Libourel C."/>
            <person name="Otte J."/>
            <person name="Skaloud P."/>
            <person name="Haon M."/>
            <person name="Grisel S."/>
            <person name="Petersen M."/>
            <person name="Berrin J.G."/>
            <person name="Delaux P.M."/>
            <person name="Dal Grande F."/>
            <person name="Keller J."/>
        </authorList>
    </citation>
    <scope>NUCLEOTIDE SEQUENCE [LARGE SCALE GENOMIC DNA]</scope>
    <source>
        <strain evidence="16 17">SAG 245.80</strain>
    </source>
</reference>
<feature type="binding site" evidence="12">
    <location>
        <position position="555"/>
    </location>
    <ligand>
        <name>ATP</name>
        <dbReference type="ChEBI" id="CHEBI:30616"/>
    </ligand>
</feature>
<dbReference type="InterPro" id="IPR055164">
    <property type="entry name" value="EDR1/CTR1/ARMC3-like_pept-like"/>
</dbReference>
<keyword evidence="14" id="KW-1133">Transmembrane helix</keyword>
<keyword evidence="8 12" id="KW-0067">ATP-binding</keyword>
<comment type="catalytic activity">
    <reaction evidence="10">
        <text>L-threonyl-[protein] + ATP = O-phospho-L-threonyl-[protein] + ADP + H(+)</text>
        <dbReference type="Rhea" id="RHEA:46608"/>
        <dbReference type="Rhea" id="RHEA-COMP:11060"/>
        <dbReference type="Rhea" id="RHEA-COMP:11605"/>
        <dbReference type="ChEBI" id="CHEBI:15378"/>
        <dbReference type="ChEBI" id="CHEBI:30013"/>
        <dbReference type="ChEBI" id="CHEBI:30616"/>
        <dbReference type="ChEBI" id="CHEBI:61977"/>
        <dbReference type="ChEBI" id="CHEBI:456216"/>
        <dbReference type="EC" id="2.7.11.1"/>
    </reaction>
</comment>
<dbReference type="EC" id="2.7.11.1" evidence="3"/>
<dbReference type="InterPro" id="IPR011047">
    <property type="entry name" value="Quinoprotein_ADH-like_sf"/>
</dbReference>
<dbReference type="SMART" id="SM00320">
    <property type="entry name" value="WD40"/>
    <property type="match status" value="4"/>
</dbReference>
<dbReference type="CDD" id="cd13999">
    <property type="entry name" value="STKc_MAP3K-like"/>
    <property type="match status" value="1"/>
</dbReference>
<evidence type="ECO:0000259" key="15">
    <source>
        <dbReference type="PROSITE" id="PS50011"/>
    </source>
</evidence>
<evidence type="ECO:0000256" key="9">
    <source>
        <dbReference type="ARBA" id="ARBA00023136"/>
    </source>
</evidence>
<protein>
    <recommendedName>
        <fullName evidence="3">non-specific serine/threonine protein kinase</fullName>
        <ecNumber evidence="3">2.7.11.1</ecNumber>
    </recommendedName>
</protein>
<dbReference type="Pfam" id="PF00400">
    <property type="entry name" value="WD40"/>
    <property type="match status" value="2"/>
</dbReference>
<name>A0AAW1RGR8_9CHLO</name>
<keyword evidence="6 12" id="KW-0547">Nucleotide-binding</keyword>
<evidence type="ECO:0000256" key="5">
    <source>
        <dbReference type="ARBA" id="ARBA00022679"/>
    </source>
</evidence>
<dbReference type="InterPro" id="IPR008271">
    <property type="entry name" value="Ser/Thr_kinase_AS"/>
</dbReference>
<dbReference type="InterPro" id="IPR001680">
    <property type="entry name" value="WD40_rpt"/>
</dbReference>
<dbReference type="EMBL" id="JALJOU010000038">
    <property type="protein sequence ID" value="KAK9832797.1"/>
    <property type="molecule type" value="Genomic_DNA"/>
</dbReference>
<dbReference type="SUPFAM" id="SSF56112">
    <property type="entry name" value="Protein kinase-like (PK-like)"/>
    <property type="match status" value="1"/>
</dbReference>
<feature type="transmembrane region" description="Helical" evidence="14">
    <location>
        <begin position="1198"/>
        <end position="1217"/>
    </location>
</feature>
<comment type="caution">
    <text evidence="16">The sequence shown here is derived from an EMBL/GenBank/DDBJ whole genome shotgun (WGS) entry which is preliminary data.</text>
</comment>
<dbReference type="Proteomes" id="UP001445335">
    <property type="component" value="Unassembled WGS sequence"/>
</dbReference>
<keyword evidence="4" id="KW-0723">Serine/threonine-protein kinase</keyword>
<dbReference type="PROSITE" id="PS00107">
    <property type="entry name" value="PROTEIN_KINASE_ATP"/>
    <property type="match status" value="1"/>
</dbReference>
<keyword evidence="14" id="KW-0812">Transmembrane</keyword>
<dbReference type="InterPro" id="IPR017441">
    <property type="entry name" value="Protein_kinase_ATP_BS"/>
</dbReference>
<proteinExistence type="inferred from homology"/>
<dbReference type="InterPro" id="IPR011009">
    <property type="entry name" value="Kinase-like_dom_sf"/>
</dbReference>
<dbReference type="Pfam" id="PF07714">
    <property type="entry name" value="PK_Tyr_Ser-Thr"/>
    <property type="match status" value="1"/>
</dbReference>
<evidence type="ECO:0000256" key="13">
    <source>
        <dbReference type="SAM" id="MobiDB-lite"/>
    </source>
</evidence>
<comment type="catalytic activity">
    <reaction evidence="11">
        <text>L-seryl-[protein] + ATP = O-phospho-L-seryl-[protein] + ADP + H(+)</text>
        <dbReference type="Rhea" id="RHEA:17989"/>
        <dbReference type="Rhea" id="RHEA-COMP:9863"/>
        <dbReference type="Rhea" id="RHEA-COMP:11604"/>
        <dbReference type="ChEBI" id="CHEBI:15378"/>
        <dbReference type="ChEBI" id="CHEBI:29999"/>
        <dbReference type="ChEBI" id="CHEBI:30616"/>
        <dbReference type="ChEBI" id="CHEBI:83421"/>
        <dbReference type="ChEBI" id="CHEBI:456216"/>
        <dbReference type="EC" id="2.7.11.1"/>
    </reaction>
</comment>
<dbReference type="PANTHER" id="PTHR44329:SF298">
    <property type="entry name" value="MIXED LINEAGE KINASE DOMAIN-LIKE PROTEIN"/>
    <property type="match status" value="1"/>
</dbReference>
<evidence type="ECO:0000256" key="4">
    <source>
        <dbReference type="ARBA" id="ARBA00022527"/>
    </source>
</evidence>
<dbReference type="GO" id="GO:0004674">
    <property type="term" value="F:protein serine/threonine kinase activity"/>
    <property type="evidence" value="ECO:0007669"/>
    <property type="project" value="UniProtKB-KW"/>
</dbReference>
<evidence type="ECO:0000256" key="7">
    <source>
        <dbReference type="ARBA" id="ARBA00022777"/>
    </source>
</evidence>
<evidence type="ECO:0000256" key="8">
    <source>
        <dbReference type="ARBA" id="ARBA00022840"/>
    </source>
</evidence>
<dbReference type="Pfam" id="PF14381">
    <property type="entry name" value="EDR1_CTR1_ARMC3_pept"/>
    <property type="match status" value="1"/>
</dbReference>
<keyword evidence="7" id="KW-0418">Kinase</keyword>
<dbReference type="GO" id="GO:0005524">
    <property type="term" value="F:ATP binding"/>
    <property type="evidence" value="ECO:0007669"/>
    <property type="project" value="UniProtKB-UniRule"/>
</dbReference>
<organism evidence="16 17">
    <name type="scientific">Elliptochloris bilobata</name>
    <dbReference type="NCBI Taxonomy" id="381761"/>
    <lineage>
        <taxon>Eukaryota</taxon>
        <taxon>Viridiplantae</taxon>
        <taxon>Chlorophyta</taxon>
        <taxon>core chlorophytes</taxon>
        <taxon>Trebouxiophyceae</taxon>
        <taxon>Trebouxiophyceae incertae sedis</taxon>
        <taxon>Elliptochloris clade</taxon>
        <taxon>Elliptochloris</taxon>
    </lineage>
</organism>
<dbReference type="PANTHER" id="PTHR44329">
    <property type="entry name" value="SERINE/THREONINE-PROTEIN KINASE TNNI3K-RELATED"/>
    <property type="match status" value="1"/>
</dbReference>
<accession>A0AAW1RGR8</accession>
<evidence type="ECO:0000256" key="6">
    <source>
        <dbReference type="ARBA" id="ARBA00022741"/>
    </source>
</evidence>
<dbReference type="FunFam" id="1.10.510.10:FF:000476">
    <property type="entry name" value="PAS domain-containing protein tyrosine kinase family protein"/>
    <property type="match status" value="1"/>
</dbReference>
<evidence type="ECO:0000256" key="2">
    <source>
        <dbReference type="ARBA" id="ARBA00010507"/>
    </source>
</evidence>
<comment type="subcellular location">
    <subcellularLocation>
        <location evidence="1">Membrane</location>
    </subcellularLocation>
</comment>
<dbReference type="Gene3D" id="3.30.200.20">
    <property type="entry name" value="Phosphorylase Kinase, domain 1"/>
    <property type="match status" value="1"/>
</dbReference>
<dbReference type="InterPro" id="IPR015943">
    <property type="entry name" value="WD40/YVTN_repeat-like_dom_sf"/>
</dbReference>
<dbReference type="PROSITE" id="PS00108">
    <property type="entry name" value="PROTEIN_KINASE_ST"/>
    <property type="match status" value="1"/>
</dbReference>
<dbReference type="InterPro" id="IPR051681">
    <property type="entry name" value="Ser/Thr_Kinases-Pseudokinases"/>
</dbReference>
<dbReference type="FunFam" id="3.30.200.20:FF:000060">
    <property type="entry name" value="Serine/threonine-protein kinase isoform 1"/>
    <property type="match status" value="1"/>
</dbReference>
<feature type="region of interest" description="Disordered" evidence="13">
    <location>
        <begin position="306"/>
        <end position="338"/>
    </location>
</feature>
<keyword evidence="9 14" id="KW-0472">Membrane</keyword>
<evidence type="ECO:0000256" key="12">
    <source>
        <dbReference type="PROSITE-ProRule" id="PRU10141"/>
    </source>
</evidence>
<dbReference type="PROSITE" id="PS50011">
    <property type="entry name" value="PROTEIN_KINASE_DOM"/>
    <property type="match status" value="1"/>
</dbReference>
<feature type="domain" description="Protein kinase" evidence="15">
    <location>
        <begin position="528"/>
        <end position="784"/>
    </location>
</feature>
<evidence type="ECO:0000256" key="1">
    <source>
        <dbReference type="ARBA" id="ARBA00004370"/>
    </source>
</evidence>
<evidence type="ECO:0000256" key="11">
    <source>
        <dbReference type="ARBA" id="ARBA00048679"/>
    </source>
</evidence>
<sequence length="1237" mass="129973">MWDTDSLGYDDLVCDGVYDAWGEFPELAGAGGQGLPSLAELRSLPAWPGDPREVVVLDQGNDPGLREAAEQASEALTGCCDEGLVSCIRALAQVVAERMGGRFAYDELDARYAAAAAERKRAAGGLVVGVGELRIGLARHRALLFKALADACKLPCRLLRGPVHLGPHGKSGAVAAVLVRGESGQGEMLVELVNAPGATRRVRRAQAEEHELPTLLARSIVRPPSDRVHGLHWAEDDTEGPEILGGPEQAASPAGQLPPPVGGATSFTRLPAPASPFESEEMQRPFEPPPPSLVDQITAIPIQAPGRGAASAFHEFPPSPSEDPAQPPAGHGRGRAHERGRPVDLVAHRLPTLSTHNSIGVRRHSDSDVSAELPALWPPPSVLPLAPLRNAPPEPPPAWNPNATVMDMEAYAHAHPRDIGAAAAAAVAEVDGLAAELAAERRAAAAAAEGGVGAEAPVRAARPQSALGALERQWSGRGGGTSTPGGDAAWGHAREELHFRMSSGLTSASGQRSHSDEADEWEIDATEIELGPRIGIGSFGEVYRGAWRHTDVAVKRFLEQDICPQLMEDFRAEVAIMKRLKHPNVVMFMGACAHPPNLSIITQFVPRGSLFRLLHRTPHATLDDKRRLKMATDTARGMNYLHSCRPPIIHRDLKSPNLLVDKDFTIKVCDFGLSKQRLSTWLSTKSQAGTPEWTAPEVLRSQSFNEKSDVYSYGVILWELFTGREPWQDKTPMQVVGAVGWGHARLPLPDGVHPVLRSLIARCFAEPAERPSFSEVLDILKPLQAPLAAAAAAAAALASNLNSNAHITESTNGPSGGAAASSAASSPADTPFKGAGFAALPEQESGGPADMRVALEGAQSAAPAAPRKYGTPLYCAAWPAGEHLFVAGGGGKKSSGIANRVLVAQYHRGALSDSVGEGWRGEDAPLRMAATPSGDALVLAMGNGGLMRLDLEPLPGAPPRLVPALGEVAARLAGLGMVKCLAFSGSGRLLALGGDDGTLVVLDWPSLRTRAALRGDKGMAVAFRDLDFSPAHSDKVLATTSEDGACVLWAWDAGVRAEQLELPPGLARGGAFARCRFARHGSAALFTVVNCTGDGHLLRWEQGDTGELAMVRRAKAHDAPITTFDIIASGAVLGTGSSEGEVALFYAERLTPLARVRAAHMVFVTALAFSGDGSALLSVSADASARVTPLPRAAGASALLRLLLLLLACALVLGLMARARGLGVLPGLAGGRSHTEL</sequence>
<dbReference type="Gene3D" id="2.130.10.10">
    <property type="entry name" value="YVTN repeat-like/Quinoprotein amine dehydrogenase"/>
    <property type="match status" value="1"/>
</dbReference>
<dbReference type="SUPFAM" id="SSF50998">
    <property type="entry name" value="Quinoprotein alcohol dehydrogenase-like"/>
    <property type="match status" value="1"/>
</dbReference>
<feature type="region of interest" description="Disordered" evidence="13">
    <location>
        <begin position="808"/>
        <end position="827"/>
    </location>
</feature>
<evidence type="ECO:0000313" key="16">
    <source>
        <dbReference type="EMBL" id="KAK9832797.1"/>
    </source>
</evidence>
<keyword evidence="5" id="KW-0808">Transferase</keyword>
<evidence type="ECO:0000256" key="10">
    <source>
        <dbReference type="ARBA" id="ARBA00047899"/>
    </source>
</evidence>
<keyword evidence="17" id="KW-1185">Reference proteome</keyword>
<feature type="compositionally biased region" description="Low complexity" evidence="13">
    <location>
        <begin position="817"/>
        <end position="827"/>
    </location>
</feature>
<comment type="similarity">
    <text evidence="2">Belongs to the protein kinase superfamily. TKL Ser/Thr protein kinase family. RAF subfamily.</text>
</comment>
<dbReference type="AlphaFoldDB" id="A0AAW1RGR8"/>
<feature type="compositionally biased region" description="Pro residues" evidence="13">
    <location>
        <begin position="317"/>
        <end position="327"/>
    </location>
</feature>
<feature type="region of interest" description="Disordered" evidence="13">
    <location>
        <begin position="237"/>
        <end position="294"/>
    </location>
</feature>
<dbReference type="InterPro" id="IPR001245">
    <property type="entry name" value="Ser-Thr/Tyr_kinase_cat_dom"/>
</dbReference>
<feature type="region of interest" description="Disordered" evidence="13">
    <location>
        <begin position="470"/>
        <end position="489"/>
    </location>
</feature>
<evidence type="ECO:0000256" key="3">
    <source>
        <dbReference type="ARBA" id="ARBA00012513"/>
    </source>
</evidence>
<evidence type="ECO:0000256" key="14">
    <source>
        <dbReference type="SAM" id="Phobius"/>
    </source>
</evidence>
<dbReference type="SMART" id="SM00220">
    <property type="entry name" value="S_TKc"/>
    <property type="match status" value="1"/>
</dbReference>